<reference evidence="3 4" key="1">
    <citation type="submission" date="2018-06" db="EMBL/GenBank/DDBJ databases">
        <title>Sphaerisporangium craniellae sp. nov., isolated from a marine sponge in the South China Sea.</title>
        <authorList>
            <person name="Li L."/>
        </authorList>
    </citation>
    <scope>NUCLEOTIDE SEQUENCE [LARGE SCALE GENOMIC DNA]</scope>
    <source>
        <strain evidence="3 4">LHW63015</strain>
    </source>
</reference>
<dbReference type="OrthoDB" id="2680086at2"/>
<dbReference type="RefSeq" id="WP_113981963.1">
    <property type="nucleotide sequence ID" value="NZ_QMEY01000007.1"/>
</dbReference>
<dbReference type="InterPro" id="IPR003675">
    <property type="entry name" value="Rce1/LyrA-like_dom"/>
</dbReference>
<evidence type="ECO:0000313" key="3">
    <source>
        <dbReference type="EMBL" id="RBQ18489.1"/>
    </source>
</evidence>
<feature type="transmembrane region" description="Helical" evidence="1">
    <location>
        <begin position="172"/>
        <end position="195"/>
    </location>
</feature>
<keyword evidence="3" id="KW-0645">Protease</keyword>
<accession>A0A366LYP6</accession>
<organism evidence="3 4">
    <name type="scientific">Spongiactinospora rosea</name>
    <dbReference type="NCBI Taxonomy" id="2248750"/>
    <lineage>
        <taxon>Bacteria</taxon>
        <taxon>Bacillati</taxon>
        <taxon>Actinomycetota</taxon>
        <taxon>Actinomycetes</taxon>
        <taxon>Streptosporangiales</taxon>
        <taxon>Streptosporangiaceae</taxon>
        <taxon>Spongiactinospora</taxon>
    </lineage>
</organism>
<gene>
    <name evidence="3" type="ORF">DP939_18455</name>
</gene>
<evidence type="ECO:0000313" key="4">
    <source>
        <dbReference type="Proteomes" id="UP000253303"/>
    </source>
</evidence>
<dbReference type="AlphaFoldDB" id="A0A366LYP6"/>
<evidence type="ECO:0000259" key="2">
    <source>
        <dbReference type="Pfam" id="PF02517"/>
    </source>
</evidence>
<protein>
    <submittedName>
        <fullName evidence="3">CPBP family intramembrane metalloprotease domain-containing protein</fullName>
    </submittedName>
</protein>
<feature type="transmembrane region" description="Helical" evidence="1">
    <location>
        <begin position="228"/>
        <end position="247"/>
    </location>
</feature>
<keyword evidence="3" id="KW-0378">Hydrolase</keyword>
<feature type="transmembrane region" description="Helical" evidence="1">
    <location>
        <begin position="201"/>
        <end position="221"/>
    </location>
</feature>
<keyword evidence="1" id="KW-1133">Transmembrane helix</keyword>
<dbReference type="Pfam" id="PF02517">
    <property type="entry name" value="Rce1-like"/>
    <property type="match status" value="1"/>
</dbReference>
<keyword evidence="4" id="KW-1185">Reference proteome</keyword>
<dbReference type="GO" id="GO:0004175">
    <property type="term" value="F:endopeptidase activity"/>
    <property type="evidence" value="ECO:0007669"/>
    <property type="project" value="UniProtKB-ARBA"/>
</dbReference>
<dbReference type="GO" id="GO:0008237">
    <property type="term" value="F:metallopeptidase activity"/>
    <property type="evidence" value="ECO:0007669"/>
    <property type="project" value="UniProtKB-KW"/>
</dbReference>
<evidence type="ECO:0000256" key="1">
    <source>
        <dbReference type="SAM" id="Phobius"/>
    </source>
</evidence>
<comment type="caution">
    <text evidence="3">The sequence shown here is derived from an EMBL/GenBank/DDBJ whole genome shotgun (WGS) entry which is preliminary data.</text>
</comment>
<keyword evidence="1" id="KW-0812">Transmembrane</keyword>
<name>A0A366LYP6_9ACTN</name>
<sequence>MTYDRMARTSMHRWWRPVLGTVVLAAGYLLVSLIVLLGGMLFAVLAGVEIVMTGAIPFADPVLGLTVMLLSIAAALPLVFGTAWLIQRRPPGTLSSVLGRLRWRWMLLCVPVALGAGVLGHLTASLVFGLTGGEMSAGIGWAGWETFISGLAVTLLLVPIQAASEEYLFRGWVIQAFGAFLRTPWPGILLGSAGFAALHNYTGWGIIDVFAFGAVAGWLAVRTGGLEAPIALHVVNNVLGLGLSAASGDLEEALKQGAVAWQALASSAVQLTVFAVVVLILARRRGIETTTPAREVSPPLPINT</sequence>
<dbReference type="EMBL" id="QMEY01000007">
    <property type="protein sequence ID" value="RBQ18489.1"/>
    <property type="molecule type" value="Genomic_DNA"/>
</dbReference>
<proteinExistence type="predicted"/>
<feature type="transmembrane region" description="Helical" evidence="1">
    <location>
        <begin position="107"/>
        <end position="129"/>
    </location>
</feature>
<dbReference type="Proteomes" id="UP000253303">
    <property type="component" value="Unassembled WGS sequence"/>
</dbReference>
<feature type="transmembrane region" description="Helical" evidence="1">
    <location>
        <begin position="141"/>
        <end position="160"/>
    </location>
</feature>
<dbReference type="GO" id="GO:0080120">
    <property type="term" value="P:CAAX-box protein maturation"/>
    <property type="evidence" value="ECO:0007669"/>
    <property type="project" value="UniProtKB-ARBA"/>
</dbReference>
<feature type="transmembrane region" description="Helical" evidence="1">
    <location>
        <begin position="259"/>
        <end position="282"/>
    </location>
</feature>
<feature type="transmembrane region" description="Helical" evidence="1">
    <location>
        <begin position="62"/>
        <end position="86"/>
    </location>
</feature>
<keyword evidence="1" id="KW-0472">Membrane</keyword>
<dbReference type="GO" id="GO:0006508">
    <property type="term" value="P:proteolysis"/>
    <property type="evidence" value="ECO:0007669"/>
    <property type="project" value="UniProtKB-KW"/>
</dbReference>
<feature type="domain" description="CAAX prenyl protease 2/Lysostaphin resistance protein A-like" evidence="2">
    <location>
        <begin position="151"/>
        <end position="239"/>
    </location>
</feature>
<keyword evidence="3" id="KW-0482">Metalloprotease</keyword>